<evidence type="ECO:0000256" key="9">
    <source>
        <dbReference type="SAM" id="Coils"/>
    </source>
</evidence>
<evidence type="ECO:0000259" key="10">
    <source>
        <dbReference type="PROSITE" id="PS50110"/>
    </source>
</evidence>
<evidence type="ECO:0000313" key="11">
    <source>
        <dbReference type="EMBL" id="RAI41057.1"/>
    </source>
</evidence>
<dbReference type="InterPro" id="IPR001789">
    <property type="entry name" value="Sig_transdc_resp-reg_receiver"/>
</dbReference>
<keyword evidence="6 11" id="KW-0418">Kinase</keyword>
<keyword evidence="7" id="KW-0067">ATP-binding</keyword>
<dbReference type="Pfam" id="PF00072">
    <property type="entry name" value="Response_reg"/>
    <property type="match status" value="1"/>
</dbReference>
<protein>
    <recommendedName>
        <fullName evidence="2">histidine kinase</fullName>
        <ecNumber evidence="2">2.7.13.3</ecNumber>
    </recommendedName>
</protein>
<comment type="caution">
    <text evidence="11">The sequence shown here is derived from an EMBL/GenBank/DDBJ whole genome shotgun (WGS) entry which is preliminary data.</text>
</comment>
<dbReference type="Proteomes" id="UP000248863">
    <property type="component" value="Unassembled WGS sequence"/>
</dbReference>
<dbReference type="PANTHER" id="PTHR41523:SF8">
    <property type="entry name" value="ETHYLENE RESPONSE SENSOR PROTEIN"/>
    <property type="match status" value="1"/>
</dbReference>
<sequence>MSNSPVTVLHVDDDPGLARLVQKALGRRGYAVERVSTAEEGFARLARGGIQVIVLDHFLPTGTGLDMLARLKELPAPPPAVYVTASGETAVAVAALKAGAADYVSKSVGEEFLALLESAIEQSLEKARLAAARDRAEREMREAKERAEVLLHEVNHRVANSLALVAALVHMQAKEISDPAAQAALREMQARIMAIAGVHRRLYTSGDVRSVEISEYLGALLGDLEATMKASGHAATIRLAAAPVRVPTDKAVSIGVVVTELVTNAFKYAYPADRGGEIRVRFDALDDGRAALRVEDDGVGWRGDGPAKGTGMGSRIVAAMARGLGSEVAYPAPAGAAAGCCVSLEFEV</sequence>
<name>A0A327KRZ0_9BRAD</name>
<accession>A0A327KRZ0</accession>
<comment type="catalytic activity">
    <reaction evidence="1">
        <text>ATP + protein L-histidine = ADP + protein N-phospho-L-histidine.</text>
        <dbReference type="EC" id="2.7.13.3"/>
    </reaction>
</comment>
<dbReference type="GO" id="GO:0000160">
    <property type="term" value="P:phosphorelay signal transduction system"/>
    <property type="evidence" value="ECO:0007669"/>
    <property type="project" value="InterPro"/>
</dbReference>
<feature type="domain" description="Response regulatory" evidence="10">
    <location>
        <begin position="7"/>
        <end position="121"/>
    </location>
</feature>
<evidence type="ECO:0000256" key="3">
    <source>
        <dbReference type="ARBA" id="ARBA00022553"/>
    </source>
</evidence>
<dbReference type="SMART" id="SM00448">
    <property type="entry name" value="REC"/>
    <property type="match status" value="1"/>
</dbReference>
<dbReference type="SUPFAM" id="SSF52172">
    <property type="entry name" value="CheY-like"/>
    <property type="match status" value="1"/>
</dbReference>
<dbReference type="PROSITE" id="PS50110">
    <property type="entry name" value="RESPONSE_REGULATORY"/>
    <property type="match status" value="1"/>
</dbReference>
<gene>
    <name evidence="11" type="ORF">CH338_04300</name>
</gene>
<dbReference type="Gene3D" id="3.30.565.10">
    <property type="entry name" value="Histidine kinase-like ATPase, C-terminal domain"/>
    <property type="match status" value="1"/>
</dbReference>
<evidence type="ECO:0000256" key="8">
    <source>
        <dbReference type="PROSITE-ProRule" id="PRU00169"/>
    </source>
</evidence>
<evidence type="ECO:0000313" key="12">
    <source>
        <dbReference type="Proteomes" id="UP000248863"/>
    </source>
</evidence>
<dbReference type="Pfam" id="PF07568">
    <property type="entry name" value="HisKA_2"/>
    <property type="match status" value="1"/>
</dbReference>
<dbReference type="PANTHER" id="PTHR41523">
    <property type="entry name" value="TWO-COMPONENT SYSTEM SENSOR PROTEIN"/>
    <property type="match status" value="1"/>
</dbReference>
<evidence type="ECO:0000256" key="5">
    <source>
        <dbReference type="ARBA" id="ARBA00022741"/>
    </source>
</evidence>
<feature type="coiled-coil region" evidence="9">
    <location>
        <begin position="126"/>
        <end position="153"/>
    </location>
</feature>
<reference evidence="11 12" key="1">
    <citation type="submission" date="2017-07" db="EMBL/GenBank/DDBJ databases">
        <title>Draft Genome Sequences of Select Purple Nonsulfur Bacteria.</title>
        <authorList>
            <person name="Lasarre B."/>
            <person name="Mckinlay J.B."/>
        </authorList>
    </citation>
    <scope>NUCLEOTIDE SEQUENCE [LARGE SCALE GENOMIC DNA]</scope>
    <source>
        <strain evidence="11 12">DSM 11907</strain>
    </source>
</reference>
<keyword evidence="4" id="KW-0808">Transferase</keyword>
<feature type="modified residue" description="4-aspartylphosphate" evidence="8">
    <location>
        <position position="56"/>
    </location>
</feature>
<dbReference type="GO" id="GO:0005524">
    <property type="term" value="F:ATP binding"/>
    <property type="evidence" value="ECO:0007669"/>
    <property type="project" value="UniProtKB-KW"/>
</dbReference>
<dbReference type="CDD" id="cd00156">
    <property type="entry name" value="REC"/>
    <property type="match status" value="1"/>
</dbReference>
<dbReference type="InterPro" id="IPR011006">
    <property type="entry name" value="CheY-like_superfamily"/>
</dbReference>
<keyword evidence="3 8" id="KW-0597">Phosphoprotein</keyword>
<dbReference type="Gene3D" id="3.30.450.20">
    <property type="entry name" value="PAS domain"/>
    <property type="match status" value="1"/>
</dbReference>
<dbReference type="SMART" id="SM00387">
    <property type="entry name" value="HATPase_c"/>
    <property type="match status" value="1"/>
</dbReference>
<keyword evidence="12" id="KW-1185">Reference proteome</keyword>
<evidence type="ECO:0000256" key="2">
    <source>
        <dbReference type="ARBA" id="ARBA00012438"/>
    </source>
</evidence>
<dbReference type="AlphaFoldDB" id="A0A327KRZ0"/>
<evidence type="ECO:0000256" key="1">
    <source>
        <dbReference type="ARBA" id="ARBA00000085"/>
    </source>
</evidence>
<dbReference type="EMBL" id="NPEU01000026">
    <property type="protein sequence ID" value="RAI41057.1"/>
    <property type="molecule type" value="Genomic_DNA"/>
</dbReference>
<keyword evidence="5" id="KW-0547">Nucleotide-binding</keyword>
<dbReference type="GO" id="GO:0004673">
    <property type="term" value="F:protein histidine kinase activity"/>
    <property type="evidence" value="ECO:0007669"/>
    <property type="project" value="UniProtKB-EC"/>
</dbReference>
<dbReference type="OrthoDB" id="489241at2"/>
<evidence type="ECO:0000256" key="4">
    <source>
        <dbReference type="ARBA" id="ARBA00022679"/>
    </source>
</evidence>
<proteinExistence type="predicted"/>
<evidence type="ECO:0000256" key="7">
    <source>
        <dbReference type="ARBA" id="ARBA00022840"/>
    </source>
</evidence>
<dbReference type="InterPro" id="IPR036890">
    <property type="entry name" value="HATPase_C_sf"/>
</dbReference>
<dbReference type="SUPFAM" id="SSF55874">
    <property type="entry name" value="ATPase domain of HSP90 chaperone/DNA topoisomerase II/histidine kinase"/>
    <property type="match status" value="1"/>
</dbReference>
<dbReference type="RefSeq" id="WP_111355773.1">
    <property type="nucleotide sequence ID" value="NZ_NHSK01000059.1"/>
</dbReference>
<keyword evidence="9" id="KW-0175">Coiled coil</keyword>
<dbReference type="Pfam" id="PF13581">
    <property type="entry name" value="HATPase_c_2"/>
    <property type="match status" value="1"/>
</dbReference>
<dbReference type="Gene3D" id="3.40.50.2300">
    <property type="match status" value="1"/>
</dbReference>
<dbReference type="InterPro" id="IPR011495">
    <property type="entry name" value="Sig_transdc_His_kin_sub2_dim/P"/>
</dbReference>
<dbReference type="InterPro" id="IPR003594">
    <property type="entry name" value="HATPase_dom"/>
</dbReference>
<evidence type="ECO:0000256" key="6">
    <source>
        <dbReference type="ARBA" id="ARBA00022777"/>
    </source>
</evidence>
<dbReference type="EC" id="2.7.13.3" evidence="2"/>
<organism evidence="11 12">
    <name type="scientific">Rhodoplanes elegans</name>
    <dbReference type="NCBI Taxonomy" id="29408"/>
    <lineage>
        <taxon>Bacteria</taxon>
        <taxon>Pseudomonadati</taxon>
        <taxon>Pseudomonadota</taxon>
        <taxon>Alphaproteobacteria</taxon>
        <taxon>Hyphomicrobiales</taxon>
        <taxon>Nitrobacteraceae</taxon>
        <taxon>Rhodoplanes</taxon>
    </lineage>
</organism>